<dbReference type="InterPro" id="IPR024975">
    <property type="entry name" value="NOV_C"/>
</dbReference>
<name>A0A9X0YCC7_9PSED</name>
<protein>
    <submittedName>
        <fullName evidence="3">DUF3883 domain-containing protein</fullName>
    </submittedName>
</protein>
<reference evidence="3 4" key="1">
    <citation type="journal article" date="2021" name="Int. J. Syst. Evol. Microbiol.">
        <title>Pseudomonas lactucae sp. nov., a pathogen causing bacterial rot of lettuce in Japan.</title>
        <authorList>
            <person name="Sawada H."/>
            <person name="Fujikawa T."/>
            <person name="Satou M."/>
        </authorList>
    </citation>
    <scope>NUCLEOTIDE SEQUENCE [LARGE SCALE GENOMIC DNA]</scope>
    <source>
        <strain evidence="3 4">MAFF 301381</strain>
    </source>
</reference>
<accession>A0A9X0YCC7</accession>
<keyword evidence="4" id="KW-1185">Reference proteome</keyword>
<evidence type="ECO:0000313" key="4">
    <source>
        <dbReference type="Proteomes" id="UP001154860"/>
    </source>
</evidence>
<organism evidence="3 4">
    <name type="scientific">Pseudomonas lactucae</name>
    <dbReference type="NCBI Taxonomy" id="2813360"/>
    <lineage>
        <taxon>Bacteria</taxon>
        <taxon>Pseudomonadati</taxon>
        <taxon>Pseudomonadota</taxon>
        <taxon>Gammaproteobacteria</taxon>
        <taxon>Pseudomonadales</taxon>
        <taxon>Pseudomonadaceae</taxon>
        <taxon>Pseudomonas</taxon>
    </lineage>
</organism>
<feature type="domain" description="Protein NO VEIN C-terminal" evidence="2">
    <location>
        <begin position="308"/>
        <end position="403"/>
    </location>
</feature>
<evidence type="ECO:0000313" key="3">
    <source>
        <dbReference type="EMBL" id="MBN2976406.1"/>
    </source>
</evidence>
<dbReference type="Pfam" id="PF13020">
    <property type="entry name" value="NOV_C"/>
    <property type="match status" value="1"/>
</dbReference>
<sequence>MLIQTGEQVELHTHSPDQPDGGIRLAPSYRNKRAEGVCNQIAICHDHILINYPWKGTMANSFLTPSLLRIFAASYDSGRESAAEQSRGEFIEAFPIVKLNRLRLTDYVIGLQRPTFCDRVEVKTRPWAVIQGSTAIKFGIYFGATKADPAKEFRFAKRFGTDPDSAFRAVRSALVELVKLGAAVELDFKAIDANPLSQMFKAKILSLYFPEKFINACSGEHLAMIGAKLGVGVNLPISQYQHLVVEAKKGNATTRTWSNPKFTAFLYRTIVRLKPPPSSPIQKPSKKSHRKVNFEDIQNQRDRIGKAAEAFALKWEVQRLEGAGLSELVSLIEDRRDRPGYGYDFLSHSAYSQSRFIEVKAVAKVRGDSFRFFLSDNELTVSNTPEYQGEYYFYLVFFGSNREPQSLKSVLASKMYEHAEILPASYTVRFDLEDA</sequence>
<proteinExistence type="predicted"/>
<reference evidence="3 4" key="2">
    <citation type="journal article" date="2023" name="Plant Pathol.">
        <title>Dismantling and reorganizing Pseudomonas marginalis sensu#lato.</title>
        <authorList>
            <person name="Sawada H."/>
            <person name="Fujikawa T."/>
            <person name="Satou M."/>
        </authorList>
    </citation>
    <scope>NUCLEOTIDE SEQUENCE [LARGE SCALE GENOMIC DNA]</scope>
    <source>
        <strain evidence="3 4">MAFF 301381</strain>
    </source>
</reference>
<feature type="region of interest" description="Disordered" evidence="1">
    <location>
        <begin position="1"/>
        <end position="22"/>
    </location>
</feature>
<dbReference type="Proteomes" id="UP001154860">
    <property type="component" value="Unassembled WGS sequence"/>
</dbReference>
<gene>
    <name evidence="3" type="ORF">JWR99_10695</name>
</gene>
<comment type="caution">
    <text evidence="3">The sequence shown here is derived from an EMBL/GenBank/DDBJ whole genome shotgun (WGS) entry which is preliminary data.</text>
</comment>
<dbReference type="RefSeq" id="WP_205490325.1">
    <property type="nucleotide sequence ID" value="NZ_JAFHKI010000067.1"/>
</dbReference>
<dbReference type="EMBL" id="JAFHKJ010000042">
    <property type="protein sequence ID" value="MBN2976406.1"/>
    <property type="molecule type" value="Genomic_DNA"/>
</dbReference>
<evidence type="ECO:0000256" key="1">
    <source>
        <dbReference type="SAM" id="MobiDB-lite"/>
    </source>
</evidence>
<evidence type="ECO:0000259" key="2">
    <source>
        <dbReference type="Pfam" id="PF13020"/>
    </source>
</evidence>
<dbReference type="AlphaFoldDB" id="A0A9X0YCC7"/>